<accession>A0A812L539</accession>
<keyword evidence="3" id="KW-1185">Reference proteome</keyword>
<protein>
    <submittedName>
        <fullName evidence="2">Uncharacterized protein</fullName>
    </submittedName>
</protein>
<organism evidence="2 3">
    <name type="scientific">Symbiodinium natans</name>
    <dbReference type="NCBI Taxonomy" id="878477"/>
    <lineage>
        <taxon>Eukaryota</taxon>
        <taxon>Sar</taxon>
        <taxon>Alveolata</taxon>
        <taxon>Dinophyceae</taxon>
        <taxon>Suessiales</taxon>
        <taxon>Symbiodiniaceae</taxon>
        <taxon>Symbiodinium</taxon>
    </lineage>
</organism>
<feature type="region of interest" description="Disordered" evidence="1">
    <location>
        <begin position="1"/>
        <end position="32"/>
    </location>
</feature>
<dbReference type="EMBL" id="CAJNDS010000946">
    <property type="protein sequence ID" value="CAE7241651.1"/>
    <property type="molecule type" value="Genomic_DNA"/>
</dbReference>
<evidence type="ECO:0000313" key="3">
    <source>
        <dbReference type="Proteomes" id="UP000604046"/>
    </source>
</evidence>
<comment type="caution">
    <text evidence="2">The sequence shown here is derived from an EMBL/GenBank/DDBJ whole genome shotgun (WGS) entry which is preliminary data.</text>
</comment>
<reference evidence="2" key="1">
    <citation type="submission" date="2021-02" db="EMBL/GenBank/DDBJ databases">
        <authorList>
            <person name="Dougan E. K."/>
            <person name="Rhodes N."/>
            <person name="Thang M."/>
            <person name="Chan C."/>
        </authorList>
    </citation>
    <scope>NUCLEOTIDE SEQUENCE</scope>
</reference>
<evidence type="ECO:0000256" key="1">
    <source>
        <dbReference type="SAM" id="MobiDB-lite"/>
    </source>
</evidence>
<gene>
    <name evidence="2" type="ORF">SNAT2548_LOCUS10959</name>
</gene>
<dbReference type="Proteomes" id="UP000604046">
    <property type="component" value="Unassembled WGS sequence"/>
</dbReference>
<evidence type="ECO:0000313" key="2">
    <source>
        <dbReference type="EMBL" id="CAE7241651.1"/>
    </source>
</evidence>
<sequence length="406" mass="43103">MAAADGGVDGQPADDNSVLPEHSASQIGDEAKPADAIQKALDCIKAESSIAKASRSLATTLERSVVAAGAGKSEVDCYQLGFEEQEITTRLPSPLEQPHPFRVSWREVNQPRTNDGVVDELWATVLLVVEDQPAWVVTCNRVHSSDVTVAEGLDAVLQAAASLVLPTDIRGLALATGLSSALYSAPNDSAAALTTLAGSSLAVEVILILVQMVQMLRAAALRKFVSDRHPQAVVAWQWHLLVFDRSALFSSLRAAVKSMPAHILSSSCLTLVTQLRHILLELDKDAGCSAGRRLPPPADVFLPSGGPLAWCSVDSRMVTGPIRAHVRSLLRRQSTAAWSQCAVQGLLPRVAKHVFCPSLDPSLYLDLLCSFPSPWVAWCLTPIGLAPSGPVCDGLPAPSGHSGFLD</sequence>
<name>A0A812L539_9DINO</name>
<proteinExistence type="predicted"/>
<dbReference type="AlphaFoldDB" id="A0A812L539"/>